<dbReference type="PANTHER" id="PTHR42339">
    <property type="entry name" value="HISTONE H1"/>
    <property type="match status" value="1"/>
</dbReference>
<name>A0A3P3YEJ3_PLABS</name>
<proteinExistence type="predicted"/>
<organism evidence="2 3">
    <name type="scientific">Plasmodiophora brassicae</name>
    <name type="common">Clubroot disease agent</name>
    <dbReference type="NCBI Taxonomy" id="37360"/>
    <lineage>
        <taxon>Eukaryota</taxon>
        <taxon>Sar</taxon>
        <taxon>Rhizaria</taxon>
        <taxon>Endomyxa</taxon>
        <taxon>Phytomyxea</taxon>
        <taxon>Plasmodiophorida</taxon>
        <taxon>Plasmodiophoridae</taxon>
        <taxon>Plasmodiophora</taxon>
    </lineage>
</organism>
<protein>
    <recommendedName>
        <fullName evidence="1">DUF7726 domain-containing protein</fullName>
    </recommendedName>
</protein>
<reference evidence="2 3" key="1">
    <citation type="submission" date="2018-03" db="EMBL/GenBank/DDBJ databases">
        <authorList>
            <person name="Fogelqvist J."/>
        </authorList>
    </citation>
    <scope>NUCLEOTIDE SEQUENCE [LARGE SCALE GENOMIC DNA]</scope>
</reference>
<gene>
    <name evidence="2" type="ORF">PLBR_LOCUS5585</name>
</gene>
<evidence type="ECO:0000313" key="2">
    <source>
        <dbReference type="EMBL" id="SPQ98370.1"/>
    </source>
</evidence>
<evidence type="ECO:0000259" key="1">
    <source>
        <dbReference type="Pfam" id="PF24852"/>
    </source>
</evidence>
<geneLocation type="mitochondrion" evidence="2"/>
<dbReference type="EMBL" id="OVEO01000009">
    <property type="protein sequence ID" value="SPQ98370.1"/>
    <property type="molecule type" value="Genomic_DNA"/>
</dbReference>
<dbReference type="Pfam" id="PF24852">
    <property type="entry name" value="DUF7726"/>
    <property type="match status" value="2"/>
</dbReference>
<keyword evidence="2" id="KW-0496">Mitochondrion</keyword>
<feature type="domain" description="DUF7726" evidence="1">
    <location>
        <begin position="184"/>
        <end position="251"/>
    </location>
</feature>
<feature type="domain" description="DUF7726" evidence="1">
    <location>
        <begin position="86"/>
        <end position="152"/>
    </location>
</feature>
<sequence length="290" mass="32160">MAPDPNGNPCRMVTQWRAGRIRLPGPGPCISSATCCSSRVRPAGGGAAGNNYWRALEGPGPGEEDADLTVLGGEGDEDEETDFLHLRWNCDQIRRKINEELAKDSITQTAFLAALGCNSNSLRRFMGYKGRYKGCGNGVYVAAHRYFADQEQGEPAPKKRKAPKQETDEFLAKVNAVDLDESSPIYDDCDAVRAKIFKFLETGLLTKTALCRHLGVNSNSMGPFLSLKGRCRGSGNCTYPKAYRFFERKRIAFDEPKSASRLRNEQTLPEGFPYGHRESSWIIVPKSMKH</sequence>
<accession>A0A3P3YEJ3</accession>
<dbReference type="Proteomes" id="UP000290189">
    <property type="component" value="Unassembled WGS sequence"/>
</dbReference>
<dbReference type="AlphaFoldDB" id="A0A3P3YEJ3"/>
<dbReference type="InterPro" id="IPR056143">
    <property type="entry name" value="DUF7726"/>
</dbReference>
<dbReference type="PANTHER" id="PTHR42339:SF1">
    <property type="entry name" value="HISTONE H1"/>
    <property type="match status" value="1"/>
</dbReference>
<evidence type="ECO:0000313" key="3">
    <source>
        <dbReference type="Proteomes" id="UP000290189"/>
    </source>
</evidence>